<dbReference type="InterPro" id="IPR011050">
    <property type="entry name" value="Pectin_lyase_fold/virulence"/>
</dbReference>
<accession>B6JEI9</accession>
<proteinExistence type="predicted"/>
<dbReference type="Proteomes" id="UP000007730">
    <property type="component" value="Chromosome"/>
</dbReference>
<dbReference type="KEGG" id="ocg:OCA5_c18870"/>
<feature type="compositionally biased region" description="Low complexity" evidence="1">
    <location>
        <begin position="217"/>
        <end position="226"/>
    </location>
</feature>
<sequence>MTIFGGFITGGTVSTDPGDATRLVFSGIVINGAGGAAAGDTFSAGGYQVPIASIDGTGAATLVYAFPVALDDVSAYAIARDSADRYNPAATNLLVRQYFSRVGDPGITYTVPDNADGPDEQIISDPQEGQKAIRYLPLPWTTWLYTEGAWVEQPGAPGGPGADGATWLVQDAEPTTDYPPNSLWLDTDSAGLDVYELSGSPLDWVSLGFGLKGEQGNPGTPGAPGDDGTDGLGVPAGGTTGQVLAKASDTDNDTQWIDPPAGGGDIAGDTHAASSKATPVDADEIPLVDSAASWGLKKLTWANLKATLASWLVSAGWIREALAANRTYYVRTDGSDSNNGLLNTSGGAFLTVQKAINTIVSKLDLAGYTVTIQLADGTYTNAFGFSAPWTGGGQIVIQGNATTPSNVLVSVTSANAVYNTGTLPGQLTVKDMKLQSTTSGVLLLNSGVGLIVFSNLVFGSAANSGHIVASGPAARITGSGNYSITGGGTTHNESVYGGLILINGVTVSISGNPTFGSAFAFSWRTGVIDIYGNTYSVTGSVTALRSSAIEGGGIVTGGQPASSYPPGNANGTTASNGWRT</sequence>
<dbReference type="eggNOG" id="ENOG502Z9IR">
    <property type="taxonomic scope" value="Bacteria"/>
</dbReference>
<name>B6JEI9_AFIC5</name>
<dbReference type="OrthoDB" id="564699at2"/>
<dbReference type="STRING" id="504832.OCA5_c18870"/>
<dbReference type="KEGG" id="oca:OCAR_6140"/>
<gene>
    <name evidence="2" type="ordered locus">OCA5_c18870</name>
</gene>
<evidence type="ECO:0000313" key="3">
    <source>
        <dbReference type="Proteomes" id="UP000007730"/>
    </source>
</evidence>
<dbReference type="EMBL" id="CP002826">
    <property type="protein sequence ID" value="AEI06600.1"/>
    <property type="molecule type" value="Genomic_DNA"/>
</dbReference>
<protein>
    <submittedName>
        <fullName evidence="2">Uncharacterized protein</fullName>
    </submittedName>
</protein>
<dbReference type="PATRIC" id="fig|504832.7.peg.2013"/>
<feature type="compositionally biased region" description="Polar residues" evidence="1">
    <location>
        <begin position="569"/>
        <end position="580"/>
    </location>
</feature>
<dbReference type="HOGENOM" id="CLU_469966_0_0_5"/>
<dbReference type="RefSeq" id="WP_012563281.1">
    <property type="nucleotide sequence ID" value="NC_011386.1"/>
</dbReference>
<dbReference type="SUPFAM" id="SSF51126">
    <property type="entry name" value="Pectin lyase-like"/>
    <property type="match status" value="1"/>
</dbReference>
<reference evidence="2 3" key="1">
    <citation type="journal article" date="2011" name="J. Bacteriol.">
        <title>Complete genome sequences of the chemolithoautotrophic Oligotropha carboxidovorans strains OM4 and OM5.</title>
        <authorList>
            <person name="Volland S."/>
            <person name="Rachinger M."/>
            <person name="Strittmatter A."/>
            <person name="Daniel R."/>
            <person name="Gottschalk G."/>
            <person name="Meyer O."/>
        </authorList>
    </citation>
    <scope>NUCLEOTIDE SEQUENCE [LARGE SCALE GENOMIC DNA]</scope>
    <source>
        <strain evidence="3">ATCC 49405 / DSM 1227 / KCTC 32145 / OM5</strain>
    </source>
</reference>
<evidence type="ECO:0000256" key="1">
    <source>
        <dbReference type="SAM" id="MobiDB-lite"/>
    </source>
</evidence>
<keyword evidence="3" id="KW-1185">Reference proteome</keyword>
<feature type="compositionally biased region" description="Gly residues" evidence="1">
    <location>
        <begin position="230"/>
        <end position="240"/>
    </location>
</feature>
<organism evidence="2 3">
    <name type="scientific">Afipia carboxidovorans (strain ATCC 49405 / DSM 1227 / KCTC 32145 / OM5)</name>
    <name type="common">Oligotropha carboxidovorans</name>
    <dbReference type="NCBI Taxonomy" id="504832"/>
    <lineage>
        <taxon>Bacteria</taxon>
        <taxon>Pseudomonadati</taxon>
        <taxon>Pseudomonadota</taxon>
        <taxon>Alphaproteobacteria</taxon>
        <taxon>Hyphomicrobiales</taxon>
        <taxon>Nitrobacteraceae</taxon>
        <taxon>Afipia</taxon>
    </lineage>
</organism>
<feature type="region of interest" description="Disordered" evidence="1">
    <location>
        <begin position="557"/>
        <end position="580"/>
    </location>
</feature>
<feature type="region of interest" description="Disordered" evidence="1">
    <location>
        <begin position="213"/>
        <end position="279"/>
    </location>
</feature>
<dbReference type="AlphaFoldDB" id="B6JEI9"/>
<evidence type="ECO:0000313" key="2">
    <source>
        <dbReference type="EMBL" id="AEI06600.1"/>
    </source>
</evidence>